<evidence type="ECO:0000256" key="1">
    <source>
        <dbReference type="SAM" id="MobiDB-lite"/>
    </source>
</evidence>
<dbReference type="AlphaFoldDB" id="A0A1B7XX39"/>
<sequence>MTGETATAGVESAPQPSPDPGPFLGPGNGSNVSQLATIAYQTAEDEGRNIEEDCIVSTTIVRSKQSHSPEDDDQFRDLAEVIAPGTIVQGD</sequence>
<evidence type="ECO:0000313" key="2">
    <source>
        <dbReference type="EMBL" id="OBR04311.1"/>
    </source>
</evidence>
<gene>
    <name evidence="2" type="ORF">CH63R_13438</name>
</gene>
<evidence type="ECO:0000313" key="3">
    <source>
        <dbReference type="Proteomes" id="UP000092177"/>
    </source>
</evidence>
<reference evidence="3" key="1">
    <citation type="journal article" date="2017" name="BMC Genomics">
        <title>Gapless genome assembly of Colletotrichum higginsianum reveals chromosome structure and association of transposable elements with secondary metabolite gene clusters.</title>
        <authorList>
            <person name="Dallery J.-F."/>
            <person name="Lapalu N."/>
            <person name="Zampounis A."/>
            <person name="Pigne S."/>
            <person name="Luyten I."/>
            <person name="Amselem J."/>
            <person name="Wittenberg A.H.J."/>
            <person name="Zhou S."/>
            <person name="de Queiroz M.V."/>
            <person name="Robin G.P."/>
            <person name="Auger A."/>
            <person name="Hainaut M."/>
            <person name="Henrissat B."/>
            <person name="Kim K.-T."/>
            <person name="Lee Y.-H."/>
            <person name="Lespinet O."/>
            <person name="Schwartz D.C."/>
            <person name="Thon M.R."/>
            <person name="O'Connell R.J."/>
        </authorList>
    </citation>
    <scope>NUCLEOTIDE SEQUENCE [LARGE SCALE GENOMIC DNA]</scope>
    <source>
        <strain evidence="3">IMI 349063</strain>
    </source>
</reference>
<feature type="region of interest" description="Disordered" evidence="1">
    <location>
        <begin position="1"/>
        <end position="31"/>
    </location>
</feature>
<dbReference type="KEGG" id="chig:CH63R_13438"/>
<dbReference type="GeneID" id="28872519"/>
<dbReference type="Proteomes" id="UP000092177">
    <property type="component" value="Chromosome 9"/>
</dbReference>
<name>A0A1B7XX39_COLHI</name>
<keyword evidence="3" id="KW-1185">Reference proteome</keyword>
<proteinExistence type="predicted"/>
<accession>A0A1B7XX39</accession>
<dbReference type="RefSeq" id="XP_018152829.1">
    <property type="nucleotide sequence ID" value="XM_018308412.1"/>
</dbReference>
<dbReference type="EMBL" id="LTAN01000009">
    <property type="protein sequence ID" value="OBR04311.1"/>
    <property type="molecule type" value="Genomic_DNA"/>
</dbReference>
<organism evidence="2 3">
    <name type="scientific">Colletotrichum higginsianum (strain IMI 349063)</name>
    <name type="common">Crucifer anthracnose fungus</name>
    <dbReference type="NCBI Taxonomy" id="759273"/>
    <lineage>
        <taxon>Eukaryota</taxon>
        <taxon>Fungi</taxon>
        <taxon>Dikarya</taxon>
        <taxon>Ascomycota</taxon>
        <taxon>Pezizomycotina</taxon>
        <taxon>Sordariomycetes</taxon>
        <taxon>Hypocreomycetidae</taxon>
        <taxon>Glomerellales</taxon>
        <taxon>Glomerellaceae</taxon>
        <taxon>Colletotrichum</taxon>
        <taxon>Colletotrichum destructivum species complex</taxon>
    </lineage>
</organism>
<comment type="caution">
    <text evidence="2">The sequence shown here is derived from an EMBL/GenBank/DDBJ whole genome shotgun (WGS) entry which is preliminary data.</text>
</comment>
<dbReference type="VEuPathDB" id="FungiDB:CH63R_13438"/>
<protein>
    <submittedName>
        <fullName evidence="2">Uncharacterized protein</fullName>
    </submittedName>
</protein>